<dbReference type="GO" id="GO:0042742">
    <property type="term" value="P:defense response to bacterium"/>
    <property type="evidence" value="ECO:0007669"/>
    <property type="project" value="UniProtKB-KW"/>
</dbReference>
<comment type="caution">
    <text evidence="6">The sequence shown here is derived from an EMBL/GenBank/DDBJ whole genome shotgun (WGS) entry which is preliminary data.</text>
</comment>
<evidence type="ECO:0000256" key="2">
    <source>
        <dbReference type="ARBA" id="ARBA00022529"/>
    </source>
</evidence>
<evidence type="ECO:0000256" key="3">
    <source>
        <dbReference type="ARBA" id="ARBA00022789"/>
    </source>
</evidence>
<evidence type="ECO:0000256" key="4">
    <source>
        <dbReference type="ARBA" id="ARBA00023022"/>
    </source>
</evidence>
<dbReference type="InterPro" id="IPR006079">
    <property type="entry name" value="Lantibiotic_typ-A_Bacillales"/>
</dbReference>
<comment type="similarity">
    <text evidence="1">Belongs to the type A lantibiotic family.</text>
</comment>
<reference evidence="6" key="1">
    <citation type="submission" date="2021-10" db="EMBL/GenBank/DDBJ databases">
        <title>Collection of gut derived symbiotic bacterial strains cultured from healthy donors.</title>
        <authorList>
            <person name="Lin H."/>
            <person name="Littmann E."/>
            <person name="Claire K."/>
            <person name="Pamer E."/>
        </authorList>
    </citation>
    <scope>NUCLEOTIDE SEQUENCE</scope>
    <source>
        <strain evidence="6">MSK.23.105</strain>
    </source>
</reference>
<evidence type="ECO:0000256" key="5">
    <source>
        <dbReference type="ARBA" id="ARBA00023048"/>
    </source>
</evidence>
<dbReference type="RefSeq" id="WP_206649102.1">
    <property type="nucleotide sequence ID" value="NZ_JAHOCE010000025.1"/>
</dbReference>
<dbReference type="Pfam" id="PF02052">
    <property type="entry name" value="Gallidermin"/>
    <property type="match status" value="1"/>
</dbReference>
<dbReference type="GO" id="GO:0031640">
    <property type="term" value="P:killing of cells of another organism"/>
    <property type="evidence" value="ECO:0007669"/>
    <property type="project" value="UniProtKB-KW"/>
</dbReference>
<dbReference type="AlphaFoldDB" id="A0AAW4U6J5"/>
<evidence type="ECO:0000313" key="6">
    <source>
        <dbReference type="EMBL" id="MCB5645443.1"/>
    </source>
</evidence>
<evidence type="ECO:0000313" key="7">
    <source>
        <dbReference type="Proteomes" id="UP001198148"/>
    </source>
</evidence>
<accession>A0AAW4U6J5</accession>
<evidence type="ECO:0000256" key="1">
    <source>
        <dbReference type="ARBA" id="ARBA00009379"/>
    </source>
</evidence>
<gene>
    <name evidence="6" type="ORF">LIP63_08700</name>
</gene>
<keyword evidence="4" id="KW-0044">Antibiotic</keyword>
<organism evidence="6 7">
    <name type="scientific">Bifidobacterium breve</name>
    <dbReference type="NCBI Taxonomy" id="1685"/>
    <lineage>
        <taxon>Bacteria</taxon>
        <taxon>Bacillati</taxon>
        <taxon>Actinomycetota</taxon>
        <taxon>Actinomycetes</taxon>
        <taxon>Bifidobacteriales</taxon>
        <taxon>Bifidobacteriaceae</taxon>
        <taxon>Bifidobacterium</taxon>
    </lineage>
</organism>
<name>A0AAW4U6J5_BIFBR</name>
<keyword evidence="5" id="KW-0078">Bacteriocin</keyword>
<sequence length="58" mass="6175">MNTAILEKPTVDVMDIDLDIDVEDLPVEQIDQIRLTSISLCTPGCTSPNGGSGCSFCC</sequence>
<proteinExistence type="inferred from homology"/>
<dbReference type="GO" id="GO:0005102">
    <property type="term" value="F:signaling receptor binding"/>
    <property type="evidence" value="ECO:0007669"/>
    <property type="project" value="UniProtKB-KW"/>
</dbReference>
<dbReference type="Proteomes" id="UP001198148">
    <property type="component" value="Unassembled WGS sequence"/>
</dbReference>
<keyword evidence="2" id="KW-0929">Antimicrobial</keyword>
<keyword evidence="3" id="KW-0425">Lantibiotic</keyword>
<protein>
    <submittedName>
        <fullName evidence="6">Gallidermin family lantibiotic</fullName>
    </submittedName>
</protein>
<dbReference type="EMBL" id="JAJBPF010000023">
    <property type="protein sequence ID" value="MCB5645443.1"/>
    <property type="molecule type" value="Genomic_DNA"/>
</dbReference>
<dbReference type="GO" id="GO:0005576">
    <property type="term" value="C:extracellular region"/>
    <property type="evidence" value="ECO:0007669"/>
    <property type="project" value="InterPro"/>
</dbReference>